<dbReference type="Proteomes" id="UP001208570">
    <property type="component" value="Unassembled WGS sequence"/>
</dbReference>
<organism evidence="13 14">
    <name type="scientific">Paralvinella palmiformis</name>
    <dbReference type="NCBI Taxonomy" id="53620"/>
    <lineage>
        <taxon>Eukaryota</taxon>
        <taxon>Metazoa</taxon>
        <taxon>Spiralia</taxon>
        <taxon>Lophotrochozoa</taxon>
        <taxon>Annelida</taxon>
        <taxon>Polychaeta</taxon>
        <taxon>Sedentaria</taxon>
        <taxon>Canalipalpata</taxon>
        <taxon>Terebellida</taxon>
        <taxon>Terebelliformia</taxon>
        <taxon>Alvinellidae</taxon>
        <taxon>Paralvinella</taxon>
    </lineage>
</organism>
<dbReference type="GO" id="GO:0030544">
    <property type="term" value="F:Hsp70 protein binding"/>
    <property type="evidence" value="ECO:0007669"/>
    <property type="project" value="InterPro"/>
</dbReference>
<dbReference type="InterPro" id="IPR008971">
    <property type="entry name" value="HSP40/DnaJ_pept-bd"/>
</dbReference>
<evidence type="ECO:0000313" key="13">
    <source>
        <dbReference type="EMBL" id="KAK2142915.1"/>
    </source>
</evidence>
<dbReference type="FunFam" id="1.10.287.110:FF:000016">
    <property type="entry name" value="DnaJ (Hsp40) homolog, subfamily A, member 2"/>
    <property type="match status" value="1"/>
</dbReference>
<feature type="region of interest" description="Disordered" evidence="10">
    <location>
        <begin position="365"/>
        <end position="411"/>
    </location>
</feature>
<dbReference type="InterPro" id="IPR001623">
    <property type="entry name" value="DnaJ_domain"/>
</dbReference>
<feature type="compositionally biased region" description="Basic and acidic residues" evidence="10">
    <location>
        <begin position="378"/>
        <end position="390"/>
    </location>
</feature>
<dbReference type="InterPro" id="IPR044713">
    <property type="entry name" value="DNJA1/2-like"/>
</dbReference>
<keyword evidence="14" id="KW-1185">Reference proteome</keyword>
<keyword evidence="1" id="KW-0488">Methylation</keyword>
<dbReference type="SUPFAM" id="SSF49493">
    <property type="entry name" value="HSP40/DnaJ peptide-binding domain"/>
    <property type="match status" value="2"/>
</dbReference>
<evidence type="ECO:0000259" key="12">
    <source>
        <dbReference type="PROSITE" id="PS51188"/>
    </source>
</evidence>
<dbReference type="CDD" id="cd10719">
    <property type="entry name" value="DnaJ_zf"/>
    <property type="match status" value="1"/>
</dbReference>
<dbReference type="PANTHER" id="PTHR43888">
    <property type="entry name" value="DNAJ-LIKE-2, ISOFORM A-RELATED"/>
    <property type="match status" value="1"/>
</dbReference>
<dbReference type="GO" id="GO:0005524">
    <property type="term" value="F:ATP binding"/>
    <property type="evidence" value="ECO:0007669"/>
    <property type="project" value="InterPro"/>
</dbReference>
<dbReference type="GO" id="GO:0006457">
    <property type="term" value="P:protein folding"/>
    <property type="evidence" value="ECO:0007669"/>
    <property type="project" value="InterPro"/>
</dbReference>
<keyword evidence="7" id="KW-0449">Lipoprotein</keyword>
<evidence type="ECO:0000256" key="9">
    <source>
        <dbReference type="PROSITE-ProRule" id="PRU00546"/>
    </source>
</evidence>
<dbReference type="CDD" id="cd06257">
    <property type="entry name" value="DnaJ"/>
    <property type="match status" value="1"/>
</dbReference>
<dbReference type="Gene3D" id="2.10.230.10">
    <property type="entry name" value="Heat shock protein DnaJ, cysteine-rich domain"/>
    <property type="match status" value="1"/>
</dbReference>
<reference evidence="13" key="1">
    <citation type="journal article" date="2023" name="Mol. Biol. Evol.">
        <title>Third-Generation Sequencing Reveals the Adaptive Role of the Epigenome in Three Deep-Sea Polychaetes.</title>
        <authorList>
            <person name="Perez M."/>
            <person name="Aroh O."/>
            <person name="Sun Y."/>
            <person name="Lan Y."/>
            <person name="Juniper S.K."/>
            <person name="Young C.R."/>
            <person name="Angers B."/>
            <person name="Qian P.Y."/>
        </authorList>
    </citation>
    <scope>NUCLEOTIDE SEQUENCE</scope>
    <source>
        <strain evidence="13">P08H-3</strain>
    </source>
</reference>
<dbReference type="AlphaFoldDB" id="A0AAD9MRM2"/>
<sequence length="411" mass="45427">MAEPDLYKILSVNKNASTGEIKKAYYKLAKEFHPDKNPDAGDKFKEISFAYEVLSNPEKKETYDRYGIQGLKEGAGPGDFPDIFGDLFGGIFGGGGGPFGFGGGGRSRRRQRGEDSYHPLKVTLEDLYNGKTSKLQLAKQVICSKCHGEGGKPGSSVRCTTCSGRGIKVTLRQLGPGMVQQMQSVCPTCRGEGEMINEKDRCKVCSGKKIVTESKVLEVHVDKGMKDGQKIPFRGEGDQSPGVETGDVIVVLQQQEHDTFTRKDVDLSCTYNIGVTEALCGFSFVLKHLDGRDLVIKNPPGQVIEPGAKKVVLNEGMPVYRNPFEKGNLIISFDITFPQKKFADDAKLKELETLLPPRQQITIPEGENVEEVSLNDYDPSHRGRNRREAYYDDDDDDDDEPGVRHVQCAHQ</sequence>
<evidence type="ECO:0000313" key="14">
    <source>
        <dbReference type="Proteomes" id="UP001208570"/>
    </source>
</evidence>
<evidence type="ECO:0000256" key="2">
    <source>
        <dbReference type="ARBA" id="ARBA00022723"/>
    </source>
</evidence>
<dbReference type="GO" id="GO:0008270">
    <property type="term" value="F:zinc ion binding"/>
    <property type="evidence" value="ECO:0007669"/>
    <property type="project" value="UniProtKB-KW"/>
</dbReference>
<keyword evidence="2 9" id="KW-0479">Metal-binding</keyword>
<dbReference type="SUPFAM" id="SSF46565">
    <property type="entry name" value="Chaperone J-domain"/>
    <property type="match status" value="1"/>
</dbReference>
<dbReference type="FunFam" id="2.60.260.20:FF:000003">
    <property type="entry name" value="DnaJ subfamily A member 2"/>
    <property type="match status" value="1"/>
</dbReference>
<accession>A0AAD9MRM2</accession>
<dbReference type="SUPFAM" id="SSF57938">
    <property type="entry name" value="DnaJ/Hsp40 cysteine-rich domain"/>
    <property type="match status" value="1"/>
</dbReference>
<dbReference type="CDD" id="cd10747">
    <property type="entry name" value="DnaJ_C"/>
    <property type="match status" value="1"/>
</dbReference>
<dbReference type="EMBL" id="JAODUP010000898">
    <property type="protein sequence ID" value="KAK2142915.1"/>
    <property type="molecule type" value="Genomic_DNA"/>
</dbReference>
<name>A0AAD9MRM2_9ANNE</name>
<dbReference type="SMART" id="SM00271">
    <property type="entry name" value="DnaJ"/>
    <property type="match status" value="1"/>
</dbReference>
<gene>
    <name evidence="13" type="ORF">LSH36_898g00030</name>
</gene>
<evidence type="ECO:0000259" key="11">
    <source>
        <dbReference type="PROSITE" id="PS50076"/>
    </source>
</evidence>
<protein>
    <submittedName>
        <fullName evidence="13">Uncharacterized protein</fullName>
    </submittedName>
</protein>
<dbReference type="FunFam" id="2.10.230.10:FF:000001">
    <property type="entry name" value="DnaJ subfamily A member 2"/>
    <property type="match status" value="1"/>
</dbReference>
<dbReference type="InterPro" id="IPR002939">
    <property type="entry name" value="DnaJ_C"/>
</dbReference>
<dbReference type="InterPro" id="IPR036869">
    <property type="entry name" value="J_dom_sf"/>
</dbReference>
<dbReference type="InterPro" id="IPR018253">
    <property type="entry name" value="DnaJ_domain_CS"/>
</dbReference>
<evidence type="ECO:0000256" key="10">
    <source>
        <dbReference type="SAM" id="MobiDB-lite"/>
    </source>
</evidence>
<dbReference type="Pfam" id="PF01556">
    <property type="entry name" value="DnaJ_C"/>
    <property type="match status" value="1"/>
</dbReference>
<dbReference type="Gene3D" id="1.10.287.110">
    <property type="entry name" value="DnaJ domain"/>
    <property type="match status" value="1"/>
</dbReference>
<evidence type="ECO:0000256" key="7">
    <source>
        <dbReference type="ARBA" id="ARBA00023288"/>
    </source>
</evidence>
<evidence type="ECO:0000256" key="4">
    <source>
        <dbReference type="ARBA" id="ARBA00022771"/>
    </source>
</evidence>
<dbReference type="HAMAP" id="MF_01152">
    <property type="entry name" value="DnaJ"/>
    <property type="match status" value="1"/>
</dbReference>
<dbReference type="InterPro" id="IPR012724">
    <property type="entry name" value="DnaJ"/>
</dbReference>
<keyword evidence="5 9" id="KW-0862">Zinc</keyword>
<evidence type="ECO:0000256" key="3">
    <source>
        <dbReference type="ARBA" id="ARBA00022737"/>
    </source>
</evidence>
<dbReference type="Pfam" id="PF00226">
    <property type="entry name" value="DnaJ"/>
    <property type="match status" value="1"/>
</dbReference>
<dbReference type="PROSITE" id="PS50076">
    <property type="entry name" value="DNAJ_2"/>
    <property type="match status" value="1"/>
</dbReference>
<feature type="zinc finger region" description="CR-type" evidence="9">
    <location>
        <begin position="130"/>
        <end position="214"/>
    </location>
</feature>
<evidence type="ECO:0000256" key="6">
    <source>
        <dbReference type="ARBA" id="ARBA00023186"/>
    </source>
</evidence>
<keyword evidence="6" id="KW-0143">Chaperone</keyword>
<comment type="caution">
    <text evidence="13">The sequence shown here is derived from an EMBL/GenBank/DDBJ whole genome shotgun (WGS) entry which is preliminary data.</text>
</comment>
<dbReference type="InterPro" id="IPR036410">
    <property type="entry name" value="HSP_DnaJ_Cys-rich_dom_sf"/>
</dbReference>
<dbReference type="InterPro" id="IPR001305">
    <property type="entry name" value="HSP_DnaJ_Cys-rich_dom"/>
</dbReference>
<dbReference type="PROSITE" id="PS00636">
    <property type="entry name" value="DNAJ_1"/>
    <property type="match status" value="1"/>
</dbReference>
<evidence type="ECO:0000256" key="1">
    <source>
        <dbReference type="ARBA" id="ARBA00022481"/>
    </source>
</evidence>
<keyword evidence="3" id="KW-0677">Repeat</keyword>
<dbReference type="GO" id="GO:0009408">
    <property type="term" value="P:response to heat"/>
    <property type="evidence" value="ECO:0007669"/>
    <property type="project" value="InterPro"/>
</dbReference>
<keyword evidence="4 9" id="KW-0863">Zinc-finger</keyword>
<feature type="domain" description="J" evidence="11">
    <location>
        <begin position="5"/>
        <end position="67"/>
    </location>
</feature>
<dbReference type="GO" id="GO:0051082">
    <property type="term" value="F:unfolded protein binding"/>
    <property type="evidence" value="ECO:0007669"/>
    <property type="project" value="InterPro"/>
</dbReference>
<keyword evidence="8" id="KW-0636">Prenylation</keyword>
<feature type="compositionally biased region" description="Acidic residues" evidence="10">
    <location>
        <begin position="391"/>
        <end position="400"/>
    </location>
</feature>
<dbReference type="PROSITE" id="PS51188">
    <property type="entry name" value="ZF_CR"/>
    <property type="match status" value="1"/>
</dbReference>
<dbReference type="Gene3D" id="2.60.260.20">
    <property type="entry name" value="Urease metallochaperone UreE, N-terminal domain"/>
    <property type="match status" value="2"/>
</dbReference>
<feature type="domain" description="CR-type" evidence="12">
    <location>
        <begin position="130"/>
        <end position="214"/>
    </location>
</feature>
<dbReference type="Pfam" id="PF00684">
    <property type="entry name" value="DnaJ_CXXCXGXG"/>
    <property type="match status" value="1"/>
</dbReference>
<evidence type="ECO:0000256" key="8">
    <source>
        <dbReference type="ARBA" id="ARBA00023289"/>
    </source>
</evidence>
<dbReference type="PRINTS" id="PR00625">
    <property type="entry name" value="JDOMAIN"/>
</dbReference>
<evidence type="ECO:0000256" key="5">
    <source>
        <dbReference type="ARBA" id="ARBA00022833"/>
    </source>
</evidence>
<proteinExistence type="inferred from homology"/>